<dbReference type="PROSITE" id="PS51986">
    <property type="entry name" value="GS_BETA_GRASP"/>
    <property type="match status" value="1"/>
</dbReference>
<dbReference type="EMBL" id="BMNT01000015">
    <property type="protein sequence ID" value="GGK86637.1"/>
    <property type="molecule type" value="Genomic_DNA"/>
</dbReference>
<evidence type="ECO:0000256" key="5">
    <source>
        <dbReference type="PROSITE-ProRule" id="PRU01330"/>
    </source>
</evidence>
<dbReference type="Pfam" id="PF00120">
    <property type="entry name" value="Gln-synt_C"/>
    <property type="match status" value="1"/>
</dbReference>
<dbReference type="GO" id="GO:0006542">
    <property type="term" value="P:glutamine biosynthetic process"/>
    <property type="evidence" value="ECO:0007669"/>
    <property type="project" value="InterPro"/>
</dbReference>
<dbReference type="AlphaFoldDB" id="A0A917R3J8"/>
<dbReference type="PANTHER" id="PTHR43785">
    <property type="entry name" value="GAMMA-GLUTAMYLPUTRESCINE SYNTHETASE"/>
    <property type="match status" value="1"/>
</dbReference>
<sequence>MLTVDRLREEVSAGRVDTVLLAIVDMQGRLQGKRLSARYFLEEVLHHAAEGCNYLLAVDVDMNTVGGYTMSSWERGYGDFVMRPDLGTLRKVPWQEGTVMLLADLAWEDGSDVAASPRQILRGQTARLAERGLAAYVGTELEFVVYTDSYESAWSRAYRDLTPANQYNVDYSLLGGARVEPLLRRVRLGMEGAGMYVESAKGECNLGQHEIAFRYAEALTTCDNHAIYKNGAKEIAAQEGMSITFMAKPNHREGNSCHIHISLRGAGGEPVMAGDRPHGLSELGEHFIAGQLAALRELTLLYAPNINSYKRYVPGSFAPTAVKWGVDNRTCALRLVGHGPALRVENRVPGGDVNPYLAVSGLIAAGLYGIDNELPLEEAYAGNAYSAGAATVPASLRDALVLWEGSKIAREALGEQVVEHYANNARVELAAFDAAVTDWELFRGFERM</sequence>
<evidence type="ECO:0000313" key="9">
    <source>
        <dbReference type="EMBL" id="GGK86637.1"/>
    </source>
</evidence>
<keyword evidence="3" id="KW-0547">Nucleotide-binding</keyword>
<dbReference type="GO" id="GO:0042402">
    <property type="term" value="P:biogenic amine catabolic process"/>
    <property type="evidence" value="ECO:0007669"/>
    <property type="project" value="UniProtKB-ARBA"/>
</dbReference>
<comment type="caution">
    <text evidence="9">The sequence shown here is derived from an EMBL/GenBank/DDBJ whole genome shotgun (WGS) entry which is preliminary data.</text>
</comment>
<name>A0A917R3J8_9ACTN</name>
<feature type="domain" description="GS beta-grasp" evidence="7">
    <location>
        <begin position="14"/>
        <end position="110"/>
    </location>
</feature>
<protein>
    <submittedName>
        <fullName evidence="9">Glutamine synthetase</fullName>
    </submittedName>
</protein>
<dbReference type="InterPro" id="IPR008147">
    <property type="entry name" value="Gln_synt_N"/>
</dbReference>
<dbReference type="Gene3D" id="3.30.590.10">
    <property type="entry name" value="Glutamine synthetase/guanido kinase, catalytic domain"/>
    <property type="match status" value="1"/>
</dbReference>
<keyword evidence="2" id="KW-0436">Ligase</keyword>
<dbReference type="RefSeq" id="WP_229691155.1">
    <property type="nucleotide sequence ID" value="NZ_BMNT01000015.1"/>
</dbReference>
<dbReference type="SUPFAM" id="SSF54368">
    <property type="entry name" value="Glutamine synthetase, N-terminal domain"/>
    <property type="match status" value="1"/>
</dbReference>
<evidence type="ECO:0000259" key="8">
    <source>
        <dbReference type="PROSITE" id="PS51987"/>
    </source>
</evidence>
<evidence type="ECO:0000256" key="1">
    <source>
        <dbReference type="ARBA" id="ARBA00009897"/>
    </source>
</evidence>
<dbReference type="InterPro" id="IPR014746">
    <property type="entry name" value="Gln_synth/guanido_kin_cat_dom"/>
</dbReference>
<dbReference type="Gene3D" id="3.10.20.70">
    <property type="entry name" value="Glutamine synthetase, N-terminal domain"/>
    <property type="match status" value="1"/>
</dbReference>
<dbReference type="GO" id="GO:0006576">
    <property type="term" value="P:biogenic amine metabolic process"/>
    <property type="evidence" value="ECO:0007669"/>
    <property type="project" value="UniProtKB-ARBA"/>
</dbReference>
<keyword evidence="10" id="KW-1185">Reference proteome</keyword>
<evidence type="ECO:0000256" key="2">
    <source>
        <dbReference type="ARBA" id="ARBA00022598"/>
    </source>
</evidence>
<evidence type="ECO:0000259" key="7">
    <source>
        <dbReference type="PROSITE" id="PS51986"/>
    </source>
</evidence>
<evidence type="ECO:0000313" key="10">
    <source>
        <dbReference type="Proteomes" id="UP000645217"/>
    </source>
</evidence>
<dbReference type="SMART" id="SM01230">
    <property type="entry name" value="Gln-synt_C"/>
    <property type="match status" value="1"/>
</dbReference>
<dbReference type="InterPro" id="IPR008146">
    <property type="entry name" value="Gln_synth_cat_dom"/>
</dbReference>
<organism evidence="9 10">
    <name type="scientific">Sphaerisporangium melleum</name>
    <dbReference type="NCBI Taxonomy" id="321316"/>
    <lineage>
        <taxon>Bacteria</taxon>
        <taxon>Bacillati</taxon>
        <taxon>Actinomycetota</taxon>
        <taxon>Actinomycetes</taxon>
        <taxon>Streptosporangiales</taxon>
        <taxon>Streptosporangiaceae</taxon>
        <taxon>Sphaerisporangium</taxon>
    </lineage>
</organism>
<evidence type="ECO:0000256" key="4">
    <source>
        <dbReference type="ARBA" id="ARBA00022840"/>
    </source>
</evidence>
<keyword evidence="4" id="KW-0067">ATP-binding</keyword>
<dbReference type="InterPro" id="IPR036651">
    <property type="entry name" value="Gln_synt_N_sf"/>
</dbReference>
<dbReference type="GO" id="GO:0005524">
    <property type="term" value="F:ATP binding"/>
    <property type="evidence" value="ECO:0007669"/>
    <property type="project" value="UniProtKB-KW"/>
</dbReference>
<gene>
    <name evidence="9" type="primary">glnA4-1</name>
    <name evidence="9" type="ORF">GCM10007964_31510</name>
</gene>
<dbReference type="PANTHER" id="PTHR43785:SF12">
    <property type="entry name" value="TYPE-1 GLUTAMINE SYNTHETASE 2"/>
    <property type="match status" value="1"/>
</dbReference>
<feature type="domain" description="GS catalytic" evidence="8">
    <location>
        <begin position="117"/>
        <end position="448"/>
    </location>
</feature>
<dbReference type="SUPFAM" id="SSF55931">
    <property type="entry name" value="Glutamine synthetase/guanido kinase"/>
    <property type="match status" value="1"/>
</dbReference>
<proteinExistence type="inferred from homology"/>
<evidence type="ECO:0000256" key="3">
    <source>
        <dbReference type="ARBA" id="ARBA00022741"/>
    </source>
</evidence>
<dbReference type="FunFam" id="3.30.590.10:FF:000005">
    <property type="entry name" value="Probable glutamine synthetase"/>
    <property type="match status" value="1"/>
</dbReference>
<dbReference type="Proteomes" id="UP000645217">
    <property type="component" value="Unassembled WGS sequence"/>
</dbReference>
<dbReference type="PROSITE" id="PS51987">
    <property type="entry name" value="GS_CATALYTIC"/>
    <property type="match status" value="1"/>
</dbReference>
<evidence type="ECO:0000256" key="6">
    <source>
        <dbReference type="RuleBase" id="RU000384"/>
    </source>
</evidence>
<dbReference type="GO" id="GO:0004356">
    <property type="term" value="F:glutamine synthetase activity"/>
    <property type="evidence" value="ECO:0007669"/>
    <property type="project" value="InterPro"/>
</dbReference>
<accession>A0A917R3J8</accession>
<reference evidence="9" key="1">
    <citation type="journal article" date="2014" name="Int. J. Syst. Evol. Microbiol.">
        <title>Complete genome sequence of Corynebacterium casei LMG S-19264T (=DSM 44701T), isolated from a smear-ripened cheese.</title>
        <authorList>
            <consortium name="US DOE Joint Genome Institute (JGI-PGF)"/>
            <person name="Walter F."/>
            <person name="Albersmeier A."/>
            <person name="Kalinowski J."/>
            <person name="Ruckert C."/>
        </authorList>
    </citation>
    <scope>NUCLEOTIDE SEQUENCE</scope>
    <source>
        <strain evidence="9">JCM 13064</strain>
    </source>
</reference>
<reference evidence="9" key="2">
    <citation type="submission" date="2020-09" db="EMBL/GenBank/DDBJ databases">
        <authorList>
            <person name="Sun Q."/>
            <person name="Ohkuma M."/>
        </authorList>
    </citation>
    <scope>NUCLEOTIDE SEQUENCE</scope>
    <source>
        <strain evidence="9">JCM 13064</strain>
    </source>
</reference>
<comment type="similarity">
    <text evidence="1 5 6">Belongs to the glutamine synthetase family.</text>
</comment>
<dbReference type="FunFam" id="3.10.20.70:FF:000015">
    <property type="entry name" value="Putative glutamine synthetase"/>
    <property type="match status" value="1"/>
</dbReference>